<dbReference type="Pfam" id="PF13657">
    <property type="entry name" value="Couple_hipA"/>
    <property type="match status" value="1"/>
</dbReference>
<comment type="caution">
    <text evidence="6">The sequence shown here is derived from an EMBL/GenBank/DDBJ whole genome shotgun (WGS) entry which is preliminary data.</text>
</comment>
<dbReference type="PANTHER" id="PTHR37419:SF1">
    <property type="entry name" value="SERINE_THREONINE-PROTEIN KINASE TOXIN HIPA"/>
    <property type="match status" value="1"/>
</dbReference>
<evidence type="ECO:0000256" key="2">
    <source>
        <dbReference type="ARBA" id="ARBA00022679"/>
    </source>
</evidence>
<evidence type="ECO:0000313" key="7">
    <source>
        <dbReference type="Proteomes" id="UP001237737"/>
    </source>
</evidence>
<protein>
    <submittedName>
        <fullName evidence="6">Serine/threonine-protein kinase HipA</fullName>
        <ecNumber evidence="6">2.7.11.1</ecNumber>
    </submittedName>
</protein>
<evidence type="ECO:0000256" key="3">
    <source>
        <dbReference type="ARBA" id="ARBA00022777"/>
    </source>
</evidence>
<evidence type="ECO:0000259" key="5">
    <source>
        <dbReference type="Pfam" id="PF13657"/>
    </source>
</evidence>
<dbReference type="Gene3D" id="1.10.1070.20">
    <property type="match status" value="1"/>
</dbReference>
<evidence type="ECO:0000259" key="4">
    <source>
        <dbReference type="Pfam" id="PF07804"/>
    </source>
</evidence>
<sequence length="442" mass="48769">MNLSVYVSGREVATLESIGDFRSSMTYRDGVLPNDLVSLTMRVRRDPYLWDDVLHPIFQMNLPEGYLLQVLQEQFGPHIGASPMALLSVIGRNMIGRIQVAAPGVDLRDPPKPVDVAALLQGDNSEEAFADLVRQHATSGVSGVVPKFLDTDVEVAAANAHTRATLFTHRHIVKGSSRLLPFVTLNEHLCMQVVAKVMPAARTDISRDGQVLIVHRFDVDGNGIPNLGMEDFCALLGLRPAAKYETTWERIAKAVRDHVPVINRAEVFRQMATMLLLTFALRNADCHAKNVALLYTGLEDVHLAPAYDMITTAAYVDYRNNPPAIAFRGRKTWAPGKQLQQFITVTFGVSAKDQKTIIDRIGDALIEVGPHVRAAMQEHPGFNDIGKRMLLAWQEGITSLRDKRVYAMGKAELGEAFRGLADPEPAKPEKVVIGRSGLLAKR</sequence>
<keyword evidence="7" id="KW-1185">Reference proteome</keyword>
<dbReference type="EMBL" id="JAUSSK010000004">
    <property type="protein sequence ID" value="MDQ0010681.1"/>
    <property type="molecule type" value="Genomic_DNA"/>
</dbReference>
<dbReference type="Pfam" id="PF07804">
    <property type="entry name" value="HipA_C"/>
    <property type="match status" value="1"/>
</dbReference>
<keyword evidence="2 6" id="KW-0808">Transferase</keyword>
<keyword evidence="3 6" id="KW-0418">Kinase</keyword>
<dbReference type="Proteomes" id="UP001237737">
    <property type="component" value="Unassembled WGS sequence"/>
</dbReference>
<dbReference type="GO" id="GO:0004674">
    <property type="term" value="F:protein serine/threonine kinase activity"/>
    <property type="evidence" value="ECO:0007669"/>
    <property type="project" value="UniProtKB-EC"/>
</dbReference>
<accession>A0ABT9T085</accession>
<dbReference type="InterPro" id="IPR052028">
    <property type="entry name" value="HipA_Ser/Thr_kinase"/>
</dbReference>
<dbReference type="NCBIfam" id="TIGR03071">
    <property type="entry name" value="couple_hipA"/>
    <property type="match status" value="1"/>
</dbReference>
<organism evidence="6 7">
    <name type="scientific">Luteibacter jiangsuensis</name>
    <dbReference type="NCBI Taxonomy" id="637577"/>
    <lineage>
        <taxon>Bacteria</taxon>
        <taxon>Pseudomonadati</taxon>
        <taxon>Pseudomonadota</taxon>
        <taxon>Gammaproteobacteria</taxon>
        <taxon>Lysobacterales</taxon>
        <taxon>Rhodanobacteraceae</taxon>
        <taxon>Luteibacter</taxon>
    </lineage>
</organism>
<feature type="domain" description="HipA N-terminal subdomain 1" evidence="5">
    <location>
        <begin position="3"/>
        <end position="100"/>
    </location>
</feature>
<evidence type="ECO:0000256" key="1">
    <source>
        <dbReference type="ARBA" id="ARBA00010164"/>
    </source>
</evidence>
<dbReference type="PANTHER" id="PTHR37419">
    <property type="entry name" value="SERINE/THREONINE-PROTEIN KINASE TOXIN HIPA"/>
    <property type="match status" value="1"/>
</dbReference>
<feature type="domain" description="HipA-like C-terminal" evidence="4">
    <location>
        <begin position="141"/>
        <end position="364"/>
    </location>
</feature>
<comment type="similarity">
    <text evidence="1">Belongs to the HipA Ser/Thr kinase family.</text>
</comment>
<evidence type="ECO:0000313" key="6">
    <source>
        <dbReference type="EMBL" id="MDQ0010681.1"/>
    </source>
</evidence>
<name>A0ABT9T085_9GAMM</name>
<dbReference type="RefSeq" id="WP_306850785.1">
    <property type="nucleotide sequence ID" value="NZ_JAUSSK010000004.1"/>
</dbReference>
<dbReference type="InterPro" id="IPR017508">
    <property type="entry name" value="HipA_N1"/>
</dbReference>
<gene>
    <name evidence="6" type="ORF">J2T07_002887</name>
</gene>
<reference evidence="6 7" key="1">
    <citation type="submission" date="2023-07" db="EMBL/GenBank/DDBJ databases">
        <title>Sorghum-associated microbial communities from plants grown in Nebraska, USA.</title>
        <authorList>
            <person name="Schachtman D."/>
        </authorList>
    </citation>
    <scope>NUCLEOTIDE SEQUENCE [LARGE SCALE GENOMIC DNA]</scope>
    <source>
        <strain evidence="6 7">CC60</strain>
    </source>
</reference>
<dbReference type="InterPro" id="IPR012893">
    <property type="entry name" value="HipA-like_C"/>
</dbReference>
<dbReference type="EC" id="2.7.11.1" evidence="6"/>
<proteinExistence type="inferred from homology"/>